<protein>
    <submittedName>
        <fullName evidence="1">Uncharacterized protein</fullName>
    </submittedName>
</protein>
<evidence type="ECO:0000313" key="2">
    <source>
        <dbReference type="Proteomes" id="UP000232164"/>
    </source>
</evidence>
<proteinExistence type="predicted"/>
<organism evidence="1 2">
    <name type="scientific">Rhizobium sullae</name>
    <name type="common">Rhizobium hedysari</name>
    <dbReference type="NCBI Taxonomy" id="50338"/>
    <lineage>
        <taxon>Bacteria</taxon>
        <taxon>Pseudomonadati</taxon>
        <taxon>Pseudomonadota</taxon>
        <taxon>Alphaproteobacteria</taxon>
        <taxon>Hyphomicrobiales</taxon>
        <taxon>Rhizobiaceae</taxon>
        <taxon>Rhizobium/Agrobacterium group</taxon>
        <taxon>Rhizobium</taxon>
    </lineage>
</organism>
<dbReference type="Proteomes" id="UP000232164">
    <property type="component" value="Unassembled WGS sequence"/>
</dbReference>
<name>A0A2N0D1N1_RHISU</name>
<gene>
    <name evidence="1" type="ORF">CWR43_29370</name>
</gene>
<dbReference type="EMBL" id="PIQN01000023">
    <property type="protein sequence ID" value="PKA40031.1"/>
    <property type="molecule type" value="Genomic_DNA"/>
</dbReference>
<reference evidence="1 2" key="2">
    <citation type="submission" date="2017-12" db="EMBL/GenBank/DDBJ databases">
        <title>Genome sequence of Rhizobium sullae HCNT1 isolated from Sulla coronaria nodules and featuring peculiar denitrification phenotypes.</title>
        <authorList>
            <person name="De Diego-Diaz B."/>
            <person name="Treu L."/>
            <person name="Campanaro S."/>
            <person name="Da Silva Duarte V."/>
            <person name="Basaglia M."/>
            <person name="Favaro L."/>
            <person name="Casella S."/>
            <person name="Squartini A."/>
        </authorList>
    </citation>
    <scope>NUCLEOTIDE SEQUENCE [LARGE SCALE GENOMIC DNA]</scope>
    <source>
        <strain evidence="1 2">HCNT1</strain>
    </source>
</reference>
<comment type="caution">
    <text evidence="1">The sequence shown here is derived from an EMBL/GenBank/DDBJ whole genome shotgun (WGS) entry which is preliminary data.</text>
</comment>
<dbReference type="STRING" id="1041146.GCA_000427985_04487"/>
<dbReference type="AlphaFoldDB" id="A0A2N0D1N1"/>
<reference evidence="1 2" key="1">
    <citation type="submission" date="2017-11" db="EMBL/GenBank/DDBJ databases">
        <authorList>
            <person name="Han C.G."/>
        </authorList>
    </citation>
    <scope>NUCLEOTIDE SEQUENCE [LARGE SCALE GENOMIC DNA]</scope>
    <source>
        <strain evidence="1 2">HCNT1</strain>
    </source>
</reference>
<sequence length="108" mass="12199">MPWSRASLKDERFLQNAGAFRLPHSRPLAVACAILDPDPPPRRRASSFSNIKEMTMIEQQIEELRAELNACIEPAERREIEAELEIAQAELIVMLAEKDGSIEAEPPF</sequence>
<accession>A0A2N0D1N1</accession>
<evidence type="ECO:0000313" key="1">
    <source>
        <dbReference type="EMBL" id="PKA40031.1"/>
    </source>
</evidence>